<evidence type="ECO:0000256" key="3">
    <source>
        <dbReference type="ARBA" id="ARBA00022676"/>
    </source>
</evidence>
<evidence type="ECO:0000313" key="10">
    <source>
        <dbReference type="EMBL" id="PIN99459.1"/>
    </source>
</evidence>
<keyword evidence="11" id="KW-1185">Reference proteome</keyword>
<accession>A0A2G9P841</accession>
<evidence type="ECO:0000256" key="4">
    <source>
        <dbReference type="ARBA" id="ARBA00022679"/>
    </source>
</evidence>
<dbReference type="PANTHER" id="PTHR31488:SF2">
    <property type="entry name" value="C-MANNOSYLTRANSFERASE DPY19L4-RELATED"/>
    <property type="match status" value="1"/>
</dbReference>
<dbReference type="EMBL" id="KV922617">
    <property type="protein sequence ID" value="PIN99459.1"/>
    <property type="molecule type" value="Genomic_DNA"/>
</dbReference>
<evidence type="ECO:0000256" key="5">
    <source>
        <dbReference type="ARBA" id="ARBA00022692"/>
    </source>
</evidence>
<name>A0A2G9P841_AQUCT</name>
<dbReference type="InterPro" id="IPR018732">
    <property type="entry name" value="Dpy-19/Dpy-19-like"/>
</dbReference>
<dbReference type="GO" id="GO:0000030">
    <property type="term" value="F:mannosyltransferase activity"/>
    <property type="evidence" value="ECO:0007669"/>
    <property type="project" value="TreeGrafter"/>
</dbReference>
<dbReference type="GO" id="GO:0005637">
    <property type="term" value="C:nuclear inner membrane"/>
    <property type="evidence" value="ECO:0007669"/>
    <property type="project" value="TreeGrafter"/>
</dbReference>
<evidence type="ECO:0000256" key="6">
    <source>
        <dbReference type="ARBA" id="ARBA00022989"/>
    </source>
</evidence>
<evidence type="ECO:0000256" key="9">
    <source>
        <dbReference type="SAM" id="Phobius"/>
    </source>
</evidence>
<gene>
    <name evidence="10" type="ORF">AB205_0106180</name>
</gene>
<feature type="compositionally biased region" description="Basic and acidic residues" evidence="8">
    <location>
        <begin position="23"/>
        <end position="32"/>
    </location>
</feature>
<feature type="region of interest" description="Disordered" evidence="8">
    <location>
        <begin position="1"/>
        <end position="36"/>
    </location>
</feature>
<dbReference type="PANTHER" id="PTHR31488">
    <property type="entry name" value="DPY-19-LIKE 1, LIKE (H. SAPIENS)"/>
    <property type="match status" value="1"/>
</dbReference>
<keyword evidence="3" id="KW-0328">Glycosyltransferase</keyword>
<reference evidence="11" key="1">
    <citation type="journal article" date="2017" name="Nat. Commun.">
        <title>The North American bullfrog draft genome provides insight into hormonal regulation of long noncoding RNA.</title>
        <authorList>
            <person name="Hammond S.A."/>
            <person name="Warren R.L."/>
            <person name="Vandervalk B.P."/>
            <person name="Kucuk E."/>
            <person name="Khan H."/>
            <person name="Gibb E.A."/>
            <person name="Pandoh P."/>
            <person name="Kirk H."/>
            <person name="Zhao Y."/>
            <person name="Jones M."/>
            <person name="Mungall A.J."/>
            <person name="Coope R."/>
            <person name="Pleasance S."/>
            <person name="Moore R.A."/>
            <person name="Holt R.A."/>
            <person name="Round J.M."/>
            <person name="Ohora S."/>
            <person name="Walle B.V."/>
            <person name="Veldhoen N."/>
            <person name="Helbing C.C."/>
            <person name="Birol I."/>
        </authorList>
    </citation>
    <scope>NUCLEOTIDE SEQUENCE [LARGE SCALE GENOMIC DNA]</scope>
</reference>
<sequence length="155" mass="17840">MENEGAPEEELRQRNKASSSEETVTKDPEVTKKPKGRSKLGISAKCVQWFAKLFVGCLLMVTSGMMYAIYLSTYHERKFWFSSRRDLEREITFQGDGAVYYSFYKDMLRAPSFERGVFELAYNNRTVPMKTINAVQQMTLYPELIASALYHMSGS</sequence>
<feature type="non-terminal residue" evidence="10">
    <location>
        <position position="155"/>
    </location>
</feature>
<proteinExistence type="inferred from homology"/>
<keyword evidence="4" id="KW-0808">Transferase</keyword>
<evidence type="ECO:0000256" key="7">
    <source>
        <dbReference type="ARBA" id="ARBA00023136"/>
    </source>
</evidence>
<dbReference type="Proteomes" id="UP000228934">
    <property type="component" value="Unassembled WGS sequence"/>
</dbReference>
<keyword evidence="7 9" id="KW-0472">Membrane</keyword>
<dbReference type="Pfam" id="PF10034">
    <property type="entry name" value="Dpy19"/>
    <property type="match status" value="1"/>
</dbReference>
<evidence type="ECO:0000256" key="1">
    <source>
        <dbReference type="ARBA" id="ARBA00004141"/>
    </source>
</evidence>
<protein>
    <submittedName>
        <fullName evidence="10">Uncharacterized protein</fullName>
    </submittedName>
</protein>
<keyword evidence="6 9" id="KW-1133">Transmembrane helix</keyword>
<comment type="similarity">
    <text evidence="2">Belongs to the dpy-19 family.</text>
</comment>
<dbReference type="OrthoDB" id="6019623at2759"/>
<comment type="subcellular location">
    <subcellularLocation>
        <location evidence="1">Membrane</location>
        <topology evidence="1">Multi-pass membrane protein</topology>
    </subcellularLocation>
</comment>
<dbReference type="AlphaFoldDB" id="A0A2G9P841"/>
<organism evidence="10 11">
    <name type="scientific">Aquarana catesbeiana</name>
    <name type="common">American bullfrog</name>
    <name type="synonym">Rana catesbeiana</name>
    <dbReference type="NCBI Taxonomy" id="8400"/>
    <lineage>
        <taxon>Eukaryota</taxon>
        <taxon>Metazoa</taxon>
        <taxon>Chordata</taxon>
        <taxon>Craniata</taxon>
        <taxon>Vertebrata</taxon>
        <taxon>Euteleostomi</taxon>
        <taxon>Amphibia</taxon>
        <taxon>Batrachia</taxon>
        <taxon>Anura</taxon>
        <taxon>Neobatrachia</taxon>
        <taxon>Ranoidea</taxon>
        <taxon>Ranidae</taxon>
        <taxon>Aquarana</taxon>
    </lineage>
</organism>
<evidence type="ECO:0000313" key="11">
    <source>
        <dbReference type="Proteomes" id="UP000228934"/>
    </source>
</evidence>
<evidence type="ECO:0000256" key="2">
    <source>
        <dbReference type="ARBA" id="ARBA00008744"/>
    </source>
</evidence>
<feature type="transmembrane region" description="Helical" evidence="9">
    <location>
        <begin position="49"/>
        <end position="70"/>
    </location>
</feature>
<keyword evidence="5 9" id="KW-0812">Transmembrane</keyword>
<evidence type="ECO:0000256" key="8">
    <source>
        <dbReference type="SAM" id="MobiDB-lite"/>
    </source>
</evidence>